<evidence type="ECO:0000259" key="5">
    <source>
        <dbReference type="PROSITE" id="PS51228"/>
    </source>
</evidence>
<evidence type="ECO:0000256" key="2">
    <source>
        <dbReference type="ARBA" id="ARBA00023140"/>
    </source>
</evidence>
<comment type="subcellular location">
    <subcellularLocation>
        <location evidence="1">Peroxisome</location>
    </subcellularLocation>
</comment>
<dbReference type="SUPFAM" id="SSF47027">
    <property type="entry name" value="Acyl-CoA binding protein"/>
    <property type="match status" value="1"/>
</dbReference>
<dbReference type="Pfam" id="PF00378">
    <property type="entry name" value="ECH_1"/>
    <property type="match status" value="1"/>
</dbReference>
<feature type="compositionally biased region" description="Low complexity" evidence="4">
    <location>
        <begin position="153"/>
        <end position="167"/>
    </location>
</feature>
<comment type="caution">
    <text evidence="6">The sequence shown here is derived from an EMBL/GenBank/DDBJ whole genome shotgun (WGS) entry which is preliminary data.</text>
</comment>
<reference evidence="6 7" key="1">
    <citation type="submission" date="2024-08" db="EMBL/GenBank/DDBJ databases">
        <authorList>
            <person name="Cucini C."/>
            <person name="Frati F."/>
        </authorList>
    </citation>
    <scope>NUCLEOTIDE SEQUENCE [LARGE SCALE GENOMIC DNA]</scope>
</reference>
<keyword evidence="2" id="KW-0576">Peroxisome</keyword>
<dbReference type="InterPro" id="IPR001753">
    <property type="entry name" value="Enoyl-CoA_hydra/iso"/>
</dbReference>
<keyword evidence="3" id="KW-0413">Isomerase</keyword>
<feature type="region of interest" description="Disordered" evidence="4">
    <location>
        <begin position="153"/>
        <end position="175"/>
    </location>
</feature>
<dbReference type="InterPro" id="IPR035984">
    <property type="entry name" value="Acyl-CoA-binding_sf"/>
</dbReference>
<dbReference type="Proteomes" id="UP001642540">
    <property type="component" value="Unassembled WGS sequence"/>
</dbReference>
<dbReference type="SUPFAM" id="SSF52096">
    <property type="entry name" value="ClpP/crotonase"/>
    <property type="match status" value="1"/>
</dbReference>
<dbReference type="CDD" id="cd06558">
    <property type="entry name" value="crotonase-like"/>
    <property type="match status" value="1"/>
</dbReference>
<evidence type="ECO:0000313" key="7">
    <source>
        <dbReference type="Proteomes" id="UP001642540"/>
    </source>
</evidence>
<dbReference type="Gene3D" id="1.10.12.10">
    <property type="entry name" value="Lyase 2-enoyl-coa Hydratase, Chain A, domain 2"/>
    <property type="match status" value="1"/>
</dbReference>
<feature type="domain" description="ACB" evidence="5">
    <location>
        <begin position="73"/>
        <end position="157"/>
    </location>
</feature>
<dbReference type="InterPro" id="IPR029045">
    <property type="entry name" value="ClpP/crotonase-like_dom_sf"/>
</dbReference>
<dbReference type="InterPro" id="IPR000582">
    <property type="entry name" value="Acyl-CoA-binding_protein"/>
</dbReference>
<dbReference type="PROSITE" id="PS51228">
    <property type="entry name" value="ACB_2"/>
    <property type="match status" value="1"/>
</dbReference>
<dbReference type="InterPro" id="IPR014352">
    <property type="entry name" value="FERM/acyl-CoA-bd_prot_sf"/>
</dbReference>
<dbReference type="Pfam" id="PF00887">
    <property type="entry name" value="ACBP"/>
    <property type="match status" value="1"/>
</dbReference>
<dbReference type="PRINTS" id="PR00689">
    <property type="entry name" value="ACOABINDINGP"/>
</dbReference>
<name>A0ABP1PZQ6_9HEXA</name>
<dbReference type="InterPro" id="IPR051053">
    <property type="entry name" value="ECH/Chromodomain_protein"/>
</dbReference>
<sequence length="427" mass="46872">MNSTCRITKQLIQLRNQSLTGFKRCFSSRPSSHKLTSSFLTNSFNCSPSPLTRTPVVSAWNAQSLGWISQRNYSMSFEDAVKNSTSMQDPDNATKLKLYALYKQATAGKPTGKRPGAMDFVGRAKYDAWSGVGDLSQDEAKKQYIELVQSGLGDSSSSGASAGQQSSGSGGSTDGLDITVADGIRTIRLNRPDKKNALTHAMYRGILESLKEANDDPNTRVVVFTGAGDYYCSGNDLGNFANVTDPIKMAKEGRDLLKEYVDAYIDCKKPLVGILNGPAVGISVTVLGLFDAVFVTDKATFTTPFSALGQSPEGCASYTFPRIMGYAKASELLYFNQKITAAEAEKLGLVTQVIPNDRLEAEAWKRVRDIAELPIKSLVYSKELVRGRERELLHQVNIVECDRLQERWTSEDCMNAIMKFFSKKSKV</sequence>
<evidence type="ECO:0000313" key="6">
    <source>
        <dbReference type="EMBL" id="CAL8080346.1"/>
    </source>
</evidence>
<dbReference type="Gene3D" id="3.90.226.10">
    <property type="entry name" value="2-enoyl-CoA Hydratase, Chain A, domain 1"/>
    <property type="match status" value="1"/>
</dbReference>
<dbReference type="PANTHER" id="PTHR43684:SF1">
    <property type="entry name" value="ENOYL-COA DELTA ISOMERASE 2"/>
    <property type="match status" value="1"/>
</dbReference>
<keyword evidence="7" id="KW-1185">Reference proteome</keyword>
<gene>
    <name evidence="6" type="ORF">ODALV1_LOCUS4619</name>
</gene>
<dbReference type="EMBL" id="CAXLJM020000014">
    <property type="protein sequence ID" value="CAL8080346.1"/>
    <property type="molecule type" value="Genomic_DNA"/>
</dbReference>
<protein>
    <recommendedName>
        <fullName evidence="5">ACB domain-containing protein</fullName>
    </recommendedName>
</protein>
<evidence type="ECO:0000256" key="4">
    <source>
        <dbReference type="SAM" id="MobiDB-lite"/>
    </source>
</evidence>
<proteinExistence type="predicted"/>
<accession>A0ABP1PZQ6</accession>
<dbReference type="InterPro" id="IPR014748">
    <property type="entry name" value="Enoyl-CoA_hydra_C"/>
</dbReference>
<evidence type="ECO:0000256" key="1">
    <source>
        <dbReference type="ARBA" id="ARBA00004275"/>
    </source>
</evidence>
<evidence type="ECO:0000256" key="3">
    <source>
        <dbReference type="ARBA" id="ARBA00023235"/>
    </source>
</evidence>
<dbReference type="PANTHER" id="PTHR43684">
    <property type="match status" value="1"/>
</dbReference>
<organism evidence="6 7">
    <name type="scientific">Orchesella dallaii</name>
    <dbReference type="NCBI Taxonomy" id="48710"/>
    <lineage>
        <taxon>Eukaryota</taxon>
        <taxon>Metazoa</taxon>
        <taxon>Ecdysozoa</taxon>
        <taxon>Arthropoda</taxon>
        <taxon>Hexapoda</taxon>
        <taxon>Collembola</taxon>
        <taxon>Entomobryomorpha</taxon>
        <taxon>Entomobryoidea</taxon>
        <taxon>Orchesellidae</taxon>
        <taxon>Orchesellinae</taxon>
        <taxon>Orchesella</taxon>
    </lineage>
</organism>
<dbReference type="Gene3D" id="1.20.80.10">
    <property type="match status" value="1"/>
</dbReference>